<evidence type="ECO:0000256" key="1">
    <source>
        <dbReference type="SAM" id="Coils"/>
    </source>
</evidence>
<comment type="caution">
    <text evidence="5">The sequence shown here is derived from an EMBL/GenBank/DDBJ whole genome shotgun (WGS) entry which is preliminary data.</text>
</comment>
<evidence type="ECO:0000256" key="3">
    <source>
        <dbReference type="SAM" id="Phobius"/>
    </source>
</evidence>
<keyword evidence="6" id="KW-1185">Reference proteome</keyword>
<feature type="coiled-coil region" evidence="1">
    <location>
        <begin position="21"/>
        <end position="52"/>
    </location>
</feature>
<keyword evidence="1" id="KW-0175">Coiled coil</keyword>
<dbReference type="NCBIfam" id="TIGR01760">
    <property type="entry name" value="tape_meas_TP901"/>
    <property type="match status" value="1"/>
</dbReference>
<feature type="region of interest" description="Disordered" evidence="2">
    <location>
        <begin position="981"/>
        <end position="1002"/>
    </location>
</feature>
<reference evidence="6" key="1">
    <citation type="journal article" date="2019" name="Int. J. Syst. Evol. Microbiol.">
        <title>The Global Catalogue of Microorganisms (GCM) 10K type strain sequencing project: providing services to taxonomists for standard genome sequencing and annotation.</title>
        <authorList>
            <consortium name="The Broad Institute Genomics Platform"/>
            <consortium name="The Broad Institute Genome Sequencing Center for Infectious Disease"/>
            <person name="Wu L."/>
            <person name="Ma J."/>
        </authorList>
    </citation>
    <scope>NUCLEOTIDE SEQUENCE [LARGE SCALE GENOMIC DNA]</scope>
    <source>
        <strain evidence="6">CECT 7706</strain>
    </source>
</reference>
<proteinExistence type="predicted"/>
<sequence>MTMTQLSRYQRELRREISTTATKGTADYKRLKAELNDVNRELRSQRAELNGTKGFWADMGRQLKQFGILAISALGATAFFTQIQSMIEGSARLSDALADVQKTTGLTGYEIDTLNKRLKAFNTRTPRAELLGLAEIAGRLGITGVKDIEGFVRAADKINVALGDALGDPETVMRELGKLTETFNVKNVYGIEDSLLKVGSAINELGMASTANEGYMVEFTKRLGGIAPLAGISIENVLGLGATLDSLGQTAEVSTTALSKLFIDMAKNAEQYAKFARMEVADFVELMNTDANEAFLRMLEGVKDNSEGITELAATLGDLGQDGGRVVGVLGTLANNVEKVREQQEISNVAFEKGTSVVDEFNIKNENMAANLAKVQKWLAGLFVNSTIMSGMDRMISRFADWIAVPVSETLEAERIELMKLHTQIITTNEDSEKRVELIRELKKQYPDYLGQIDADTVSNEQLTMAIRAANDQLINKIILQEKDEEIMEQSNDVARKKIQAMESEDKIRQQMVKLAERHNLTIQEGISLEEAATKLANEAGTRSSVWELLNPGSSESRQLLDDLATYRAQMESLTSLEGENNALLTARNDLIERLGLNMEKASPTVPGTDPEDPADVDKDDPDPTGVPGDPEAAKKKLDQMADQWESYQQKIRDLTRQYELAGMEDQQRELAQVWDRYAILEEELVQHLTNKTITEEEFVEKAKQLEELRAAELANIRSKWKEKEKEARAAAEQQITEATLEEKELAKLKVNQHYDELLALARKFGLDSVGIEEARRRELKDLQTKYDQQEVNQSREIAEAKVMIAQSLGQALGGVIDFVGNKSGELTTFQKLLVGAQIAADTAASLGRIVPLAAEASAGTGPAAPFVFAGYIAAMGATVLGAIGKAKQALSESNVPEWNSSSGEEKRAPRRVTAPVSSYYMGGDTGKGSLGYGDRYGDFAGFVHKDEYVVPSFIRSHPYVADVMPAIEAIRQEKIRGFYRGGEANKTDTRPSRSTSTPVSKADPEMLSLLKSIDSKLDRMPTRIKAYLVDSEWQEFRDLRDDLEDRYRS</sequence>
<dbReference type="Pfam" id="PF10145">
    <property type="entry name" value="PhageMin_Tail"/>
    <property type="match status" value="1"/>
</dbReference>
<keyword evidence="3" id="KW-0472">Membrane</keyword>
<keyword evidence="3" id="KW-1133">Transmembrane helix</keyword>
<feature type="transmembrane region" description="Helical" evidence="3">
    <location>
        <begin position="66"/>
        <end position="87"/>
    </location>
</feature>
<accession>A0ABT8C9K3</accession>
<feature type="coiled-coil region" evidence="1">
    <location>
        <begin position="714"/>
        <end position="749"/>
    </location>
</feature>
<gene>
    <name evidence="5" type="ORF">QWZ15_12775</name>
</gene>
<name>A0ABT8C9K3_9BACT</name>
<dbReference type="EMBL" id="JAUFQS010000012">
    <property type="protein sequence ID" value="MDN3688709.1"/>
    <property type="molecule type" value="Genomic_DNA"/>
</dbReference>
<keyword evidence="3" id="KW-0812">Transmembrane</keyword>
<dbReference type="Proteomes" id="UP001236663">
    <property type="component" value="Unassembled WGS sequence"/>
</dbReference>
<dbReference type="InterPro" id="IPR010090">
    <property type="entry name" value="Phage_tape_meas"/>
</dbReference>
<feature type="compositionally biased region" description="Acidic residues" evidence="2">
    <location>
        <begin position="610"/>
        <end position="623"/>
    </location>
</feature>
<organism evidence="5 6">
    <name type="scientific">Cyclobacterium jeungdonense</name>
    <dbReference type="NCBI Taxonomy" id="708087"/>
    <lineage>
        <taxon>Bacteria</taxon>
        <taxon>Pseudomonadati</taxon>
        <taxon>Bacteroidota</taxon>
        <taxon>Cytophagia</taxon>
        <taxon>Cytophagales</taxon>
        <taxon>Cyclobacteriaceae</taxon>
        <taxon>Cyclobacterium</taxon>
    </lineage>
</organism>
<feature type="region of interest" description="Disordered" evidence="2">
    <location>
        <begin position="599"/>
        <end position="639"/>
    </location>
</feature>
<feature type="domain" description="Phage tail tape measure protein" evidence="4">
    <location>
        <begin position="119"/>
        <end position="307"/>
    </location>
</feature>
<evidence type="ECO:0000313" key="6">
    <source>
        <dbReference type="Proteomes" id="UP001236663"/>
    </source>
</evidence>
<protein>
    <submittedName>
        <fullName evidence="5">Phage tail tape measure protein</fullName>
    </submittedName>
</protein>
<dbReference type="RefSeq" id="WP_163386486.1">
    <property type="nucleotide sequence ID" value="NZ_JAUFQS010000012.1"/>
</dbReference>
<evidence type="ECO:0000259" key="4">
    <source>
        <dbReference type="Pfam" id="PF10145"/>
    </source>
</evidence>
<evidence type="ECO:0000256" key="2">
    <source>
        <dbReference type="SAM" id="MobiDB-lite"/>
    </source>
</evidence>
<evidence type="ECO:0000313" key="5">
    <source>
        <dbReference type="EMBL" id="MDN3688709.1"/>
    </source>
</evidence>